<evidence type="ECO:0000259" key="3">
    <source>
        <dbReference type="PROSITE" id="PS50110"/>
    </source>
</evidence>
<reference evidence="4" key="1">
    <citation type="submission" date="2006-10" db="EMBL/GenBank/DDBJ databases">
        <title>Complete sequence of Solibacter usitatus Ellin6076.</title>
        <authorList>
            <consortium name="US DOE Joint Genome Institute"/>
            <person name="Copeland A."/>
            <person name="Lucas S."/>
            <person name="Lapidus A."/>
            <person name="Barry K."/>
            <person name="Detter J.C."/>
            <person name="Glavina del Rio T."/>
            <person name="Hammon N."/>
            <person name="Israni S."/>
            <person name="Dalin E."/>
            <person name="Tice H."/>
            <person name="Pitluck S."/>
            <person name="Thompson L.S."/>
            <person name="Brettin T."/>
            <person name="Bruce D."/>
            <person name="Han C."/>
            <person name="Tapia R."/>
            <person name="Gilna P."/>
            <person name="Schmutz J."/>
            <person name="Larimer F."/>
            <person name="Land M."/>
            <person name="Hauser L."/>
            <person name="Kyrpides N."/>
            <person name="Mikhailova N."/>
            <person name="Janssen P.H."/>
            <person name="Kuske C.R."/>
            <person name="Richardson P."/>
        </authorList>
    </citation>
    <scope>NUCLEOTIDE SEQUENCE</scope>
    <source>
        <strain evidence="4">Ellin6076</strain>
    </source>
</reference>
<dbReference type="PANTHER" id="PTHR44591">
    <property type="entry name" value="STRESS RESPONSE REGULATOR PROTEIN 1"/>
    <property type="match status" value="1"/>
</dbReference>
<dbReference type="InterPro" id="IPR011006">
    <property type="entry name" value="CheY-like_superfamily"/>
</dbReference>
<dbReference type="InterPro" id="IPR001789">
    <property type="entry name" value="Sig_transdc_resp-reg_receiver"/>
</dbReference>
<evidence type="ECO:0000256" key="2">
    <source>
        <dbReference type="PROSITE-ProRule" id="PRU00169"/>
    </source>
</evidence>
<feature type="domain" description="Response regulatory" evidence="3">
    <location>
        <begin position="5"/>
        <end position="121"/>
    </location>
</feature>
<name>Q01UT3_SOLUE</name>
<feature type="modified residue" description="4-aspartylphosphate" evidence="2">
    <location>
        <position position="54"/>
    </location>
</feature>
<dbReference type="OrthoDB" id="119418at2"/>
<dbReference type="Gene3D" id="3.40.50.2300">
    <property type="match status" value="1"/>
</dbReference>
<dbReference type="PROSITE" id="PS50110">
    <property type="entry name" value="RESPONSE_REGULATORY"/>
    <property type="match status" value="1"/>
</dbReference>
<dbReference type="KEGG" id="sus:Acid_5640"/>
<accession>Q01UT3</accession>
<dbReference type="Pfam" id="PF00072">
    <property type="entry name" value="Response_reg"/>
    <property type="match status" value="1"/>
</dbReference>
<dbReference type="AlphaFoldDB" id="Q01UT3"/>
<dbReference type="SUPFAM" id="SSF52172">
    <property type="entry name" value="CheY-like"/>
    <property type="match status" value="1"/>
</dbReference>
<sequence>MPPETILIVDDDPICLAIASLALQTAGFATRTAADGMEALDLLNLEQPALILSDIQMPHMDGFELARRTRQIPRFRDIPMVALTAFDAADTEQRARDAGFTAYMKKPVHAASLANRLRRLLTTSRDREGALPSRHGS</sequence>
<dbReference type="InParanoid" id="Q01UT3"/>
<dbReference type="EMBL" id="CP000473">
    <property type="protein sequence ID" value="ABJ86587.1"/>
    <property type="molecule type" value="Genomic_DNA"/>
</dbReference>
<protein>
    <submittedName>
        <fullName evidence="4">Response regulator receiver protein</fullName>
    </submittedName>
</protein>
<dbReference type="eggNOG" id="COG0745">
    <property type="taxonomic scope" value="Bacteria"/>
</dbReference>
<evidence type="ECO:0000313" key="4">
    <source>
        <dbReference type="EMBL" id="ABJ86587.1"/>
    </source>
</evidence>
<dbReference type="InterPro" id="IPR050595">
    <property type="entry name" value="Bact_response_regulator"/>
</dbReference>
<organism evidence="4">
    <name type="scientific">Solibacter usitatus (strain Ellin6076)</name>
    <dbReference type="NCBI Taxonomy" id="234267"/>
    <lineage>
        <taxon>Bacteria</taxon>
        <taxon>Pseudomonadati</taxon>
        <taxon>Acidobacteriota</taxon>
        <taxon>Terriglobia</taxon>
        <taxon>Bryobacterales</taxon>
        <taxon>Solibacteraceae</taxon>
        <taxon>Candidatus Solibacter</taxon>
    </lineage>
</organism>
<dbReference type="SMART" id="SM00448">
    <property type="entry name" value="REC"/>
    <property type="match status" value="1"/>
</dbReference>
<gene>
    <name evidence="4" type="ordered locus">Acid_5640</name>
</gene>
<dbReference type="HOGENOM" id="CLU_000445_69_17_0"/>
<evidence type="ECO:0000256" key="1">
    <source>
        <dbReference type="ARBA" id="ARBA00022553"/>
    </source>
</evidence>
<proteinExistence type="predicted"/>
<keyword evidence="1 2" id="KW-0597">Phosphoprotein</keyword>
<dbReference type="STRING" id="234267.Acid_5640"/>
<dbReference type="PANTHER" id="PTHR44591:SF3">
    <property type="entry name" value="RESPONSE REGULATORY DOMAIN-CONTAINING PROTEIN"/>
    <property type="match status" value="1"/>
</dbReference>
<dbReference type="GO" id="GO:0000160">
    <property type="term" value="P:phosphorelay signal transduction system"/>
    <property type="evidence" value="ECO:0007669"/>
    <property type="project" value="InterPro"/>
</dbReference>